<feature type="non-terminal residue" evidence="1">
    <location>
        <position position="42"/>
    </location>
</feature>
<name>A0ABV2GF81_9BACL</name>
<evidence type="ECO:0000313" key="2">
    <source>
        <dbReference type="Proteomes" id="UP001549099"/>
    </source>
</evidence>
<dbReference type="Proteomes" id="UP001549099">
    <property type="component" value="Unassembled WGS sequence"/>
</dbReference>
<accession>A0ABV2GF81</accession>
<organism evidence="1 2">
    <name type="scientific">Bhargavaea ullalensis</name>
    <dbReference type="NCBI Taxonomy" id="1265685"/>
    <lineage>
        <taxon>Bacteria</taxon>
        <taxon>Bacillati</taxon>
        <taxon>Bacillota</taxon>
        <taxon>Bacilli</taxon>
        <taxon>Bacillales</taxon>
        <taxon>Caryophanaceae</taxon>
        <taxon>Bhargavaea</taxon>
    </lineage>
</organism>
<keyword evidence="2" id="KW-1185">Reference proteome</keyword>
<proteinExistence type="predicted"/>
<comment type="caution">
    <text evidence="1">The sequence shown here is derived from an EMBL/GenBank/DDBJ whole genome shotgun (WGS) entry which is preliminary data.</text>
</comment>
<gene>
    <name evidence="1" type="ORF">ABID49_002892</name>
</gene>
<protein>
    <submittedName>
        <fullName evidence="1">Uncharacterized protein</fullName>
    </submittedName>
</protein>
<reference evidence="1 2" key="1">
    <citation type="submission" date="2024-06" db="EMBL/GenBank/DDBJ databases">
        <title>Genomic Encyclopedia of Type Strains, Phase IV (KMG-IV): sequencing the most valuable type-strain genomes for metagenomic binning, comparative biology and taxonomic classification.</title>
        <authorList>
            <person name="Goeker M."/>
        </authorList>
    </citation>
    <scope>NUCLEOTIDE SEQUENCE [LARGE SCALE GENOMIC DNA]</scope>
    <source>
        <strain evidence="1 2">DSM 26128</strain>
    </source>
</reference>
<sequence>MKTVLPLRNTVQTVDKTDPKEIFWGRFVILMDISHVLAHKTP</sequence>
<dbReference type="EMBL" id="JBEPLW010000043">
    <property type="protein sequence ID" value="MET3576959.1"/>
    <property type="molecule type" value="Genomic_DNA"/>
</dbReference>
<evidence type="ECO:0000313" key="1">
    <source>
        <dbReference type="EMBL" id="MET3576959.1"/>
    </source>
</evidence>